<dbReference type="PROSITE" id="PS50041">
    <property type="entry name" value="C_TYPE_LECTIN_2"/>
    <property type="match status" value="1"/>
</dbReference>
<feature type="domain" description="C-type lectin" evidence="2">
    <location>
        <begin position="33"/>
        <end position="151"/>
    </location>
</feature>
<sequence>MNGEKNYFGLFFVILAILQTASGHNCYHGWAPYKSHCYYLSTTEVTLKEALEACYNMRADLLEVKDRMEERWLELQFKIRGYVHGVWLGYSDLLQENQFLTISNAEPLNYKHWNSGEPSNTNGREHCVGYSMGTKNWNDCYCTGKLNYVCKK</sequence>
<dbReference type="InterPro" id="IPR016187">
    <property type="entry name" value="CTDL_fold"/>
</dbReference>
<feature type="chain" id="PRO_5036459145" description="C-type lectin domain-containing protein" evidence="1">
    <location>
        <begin position="24"/>
        <end position="152"/>
    </location>
</feature>
<dbReference type="InterPro" id="IPR016186">
    <property type="entry name" value="C-type_lectin-like/link_sf"/>
</dbReference>
<dbReference type="AlphaFoldDB" id="A0A8W8P6M4"/>
<accession>A0A8W8P6M4</accession>
<evidence type="ECO:0000256" key="1">
    <source>
        <dbReference type="SAM" id="SignalP"/>
    </source>
</evidence>
<dbReference type="PANTHER" id="PTHR22803">
    <property type="entry name" value="MANNOSE, PHOSPHOLIPASE, LECTIN RECEPTOR RELATED"/>
    <property type="match status" value="1"/>
</dbReference>
<dbReference type="Gene3D" id="3.10.100.10">
    <property type="entry name" value="Mannose-Binding Protein A, subunit A"/>
    <property type="match status" value="1"/>
</dbReference>
<dbReference type="CDD" id="cd00037">
    <property type="entry name" value="CLECT"/>
    <property type="match status" value="1"/>
</dbReference>
<evidence type="ECO:0000313" key="3">
    <source>
        <dbReference type="EnsemblMetazoa" id="G9623.1:cds"/>
    </source>
</evidence>
<evidence type="ECO:0000313" key="4">
    <source>
        <dbReference type="Proteomes" id="UP000005408"/>
    </source>
</evidence>
<evidence type="ECO:0000259" key="2">
    <source>
        <dbReference type="PROSITE" id="PS50041"/>
    </source>
</evidence>
<organism evidence="3 4">
    <name type="scientific">Magallana gigas</name>
    <name type="common">Pacific oyster</name>
    <name type="synonym">Crassostrea gigas</name>
    <dbReference type="NCBI Taxonomy" id="29159"/>
    <lineage>
        <taxon>Eukaryota</taxon>
        <taxon>Metazoa</taxon>
        <taxon>Spiralia</taxon>
        <taxon>Lophotrochozoa</taxon>
        <taxon>Mollusca</taxon>
        <taxon>Bivalvia</taxon>
        <taxon>Autobranchia</taxon>
        <taxon>Pteriomorphia</taxon>
        <taxon>Ostreida</taxon>
        <taxon>Ostreoidea</taxon>
        <taxon>Ostreidae</taxon>
        <taxon>Magallana</taxon>
    </lineage>
</organism>
<dbReference type="SUPFAM" id="SSF56436">
    <property type="entry name" value="C-type lectin-like"/>
    <property type="match status" value="1"/>
</dbReference>
<dbReference type="Proteomes" id="UP000005408">
    <property type="component" value="Unassembled WGS sequence"/>
</dbReference>
<feature type="signal peptide" evidence="1">
    <location>
        <begin position="1"/>
        <end position="23"/>
    </location>
</feature>
<dbReference type="Pfam" id="PF00059">
    <property type="entry name" value="Lectin_C"/>
    <property type="match status" value="1"/>
</dbReference>
<protein>
    <recommendedName>
        <fullName evidence="2">C-type lectin domain-containing protein</fullName>
    </recommendedName>
</protein>
<dbReference type="SMART" id="SM00034">
    <property type="entry name" value="CLECT"/>
    <property type="match status" value="1"/>
</dbReference>
<keyword evidence="1" id="KW-0732">Signal</keyword>
<keyword evidence="4" id="KW-1185">Reference proteome</keyword>
<dbReference type="InterPro" id="IPR001304">
    <property type="entry name" value="C-type_lectin-like"/>
</dbReference>
<dbReference type="InterPro" id="IPR050111">
    <property type="entry name" value="C-type_lectin/snaclec_domain"/>
</dbReference>
<dbReference type="EnsemblMetazoa" id="G9623.1">
    <property type="protein sequence ID" value="G9623.1:cds"/>
    <property type="gene ID" value="G9623"/>
</dbReference>
<name>A0A8W8P6M4_MAGGI</name>
<proteinExistence type="predicted"/>
<reference evidence="3" key="1">
    <citation type="submission" date="2022-08" db="UniProtKB">
        <authorList>
            <consortium name="EnsemblMetazoa"/>
        </authorList>
    </citation>
    <scope>IDENTIFICATION</scope>
    <source>
        <strain evidence="3">05x7-T-G4-1.051#20</strain>
    </source>
</reference>